<dbReference type="EMBL" id="BLIN01000005">
    <property type="protein sequence ID" value="GFE10461.1"/>
    <property type="molecule type" value="Genomic_DNA"/>
</dbReference>
<comment type="caution">
    <text evidence="1">The sequence shown here is derived from an EMBL/GenBank/DDBJ whole genome shotgun (WGS) entry which is preliminary data.</text>
</comment>
<gene>
    <name evidence="1" type="ORF">Scani_67290</name>
</gene>
<proteinExistence type="predicted"/>
<accession>A0A640SJH3</accession>
<protein>
    <submittedName>
        <fullName evidence="1">Uncharacterized protein</fullName>
    </submittedName>
</protein>
<name>A0A640SJH3_9ACTN</name>
<evidence type="ECO:0000313" key="1">
    <source>
        <dbReference type="EMBL" id="GFE10461.1"/>
    </source>
</evidence>
<dbReference type="AlphaFoldDB" id="A0A640SJH3"/>
<reference evidence="1 2" key="1">
    <citation type="submission" date="2019-12" db="EMBL/GenBank/DDBJ databases">
        <title>Whole genome shotgun sequence of Streptomyces caniferus NBRC 15389.</title>
        <authorList>
            <person name="Ichikawa N."/>
            <person name="Kimura A."/>
            <person name="Kitahashi Y."/>
            <person name="Komaki H."/>
            <person name="Tamura T."/>
        </authorList>
    </citation>
    <scope>NUCLEOTIDE SEQUENCE [LARGE SCALE GENOMIC DNA]</scope>
    <source>
        <strain evidence="1 2">NBRC 15389</strain>
    </source>
</reference>
<sequence>MTAGPEELWGQAAELVPEVLPDDDAAAGAEDLLSELPDEELDEEPEESDEDVLDAEEFFAGLLLDDEPRLSLR</sequence>
<evidence type="ECO:0000313" key="2">
    <source>
        <dbReference type="Proteomes" id="UP000435837"/>
    </source>
</evidence>
<organism evidence="1 2">
    <name type="scientific">Streptomyces caniferus</name>
    <dbReference type="NCBI Taxonomy" id="285557"/>
    <lineage>
        <taxon>Bacteria</taxon>
        <taxon>Bacillati</taxon>
        <taxon>Actinomycetota</taxon>
        <taxon>Actinomycetes</taxon>
        <taxon>Kitasatosporales</taxon>
        <taxon>Streptomycetaceae</taxon>
        <taxon>Streptomyces</taxon>
    </lineage>
</organism>
<dbReference type="Proteomes" id="UP000435837">
    <property type="component" value="Unassembled WGS sequence"/>
</dbReference>